<keyword evidence="8" id="KW-0630">Potassium</keyword>
<evidence type="ECO:0000256" key="1">
    <source>
        <dbReference type="ARBA" id="ARBA00004229"/>
    </source>
</evidence>
<evidence type="ECO:0000256" key="4">
    <source>
        <dbReference type="ARBA" id="ARBA00022723"/>
    </source>
</evidence>
<dbReference type="EnsemblPlants" id="Pp3c13_12510V3.1">
    <property type="protein sequence ID" value="Pp3c13_12510V3.1"/>
    <property type="gene ID" value="Pp3c13_12510"/>
</dbReference>
<dbReference type="NCBIfam" id="TIGR00231">
    <property type="entry name" value="small_GTP"/>
    <property type="match status" value="1"/>
</dbReference>
<keyword evidence="5 10" id="KW-0547">Nucleotide-binding</keyword>
<dbReference type="InterPro" id="IPR027368">
    <property type="entry name" value="MnmE_dom2"/>
</dbReference>
<evidence type="ECO:0000256" key="7">
    <source>
        <dbReference type="ARBA" id="ARBA00022842"/>
    </source>
</evidence>
<evidence type="ECO:0000256" key="11">
    <source>
        <dbReference type="SAM" id="SignalP"/>
    </source>
</evidence>
<dbReference type="KEGG" id="ppp:112290197"/>
<evidence type="ECO:0000259" key="12">
    <source>
        <dbReference type="PROSITE" id="PS51709"/>
    </source>
</evidence>
<feature type="chain" id="PRO_5044576336" description="TrmE-type G domain-containing protein" evidence="11">
    <location>
        <begin position="30"/>
        <end position="615"/>
    </location>
</feature>
<evidence type="ECO:0000256" key="5">
    <source>
        <dbReference type="ARBA" id="ARBA00022741"/>
    </source>
</evidence>
<dbReference type="InterPro" id="IPR004520">
    <property type="entry name" value="GTPase_MnmE"/>
</dbReference>
<dbReference type="Proteomes" id="UP000006727">
    <property type="component" value="Chromosome 13"/>
</dbReference>
<dbReference type="Gramene" id="Pp3c13_12516V3.1">
    <property type="protein sequence ID" value="Pp3c13_12516V3.1"/>
    <property type="gene ID" value="Pp3c13_12516"/>
</dbReference>
<dbReference type="HAMAP" id="MF_00379">
    <property type="entry name" value="GTPase_MnmE"/>
    <property type="match status" value="1"/>
</dbReference>
<gene>
    <name evidence="14" type="primary">LOC112290197</name>
    <name evidence="13" type="ORF">PHYPA_017282</name>
</gene>
<dbReference type="InterPro" id="IPR027266">
    <property type="entry name" value="TrmE/GcvT-like"/>
</dbReference>
<keyword evidence="7" id="KW-0460">Magnesium</keyword>
<dbReference type="GO" id="GO:0003924">
    <property type="term" value="F:GTPase activity"/>
    <property type="evidence" value="ECO:0007669"/>
    <property type="project" value="InterPro"/>
</dbReference>
<evidence type="ECO:0000313" key="13">
    <source>
        <dbReference type="EMBL" id="PNR42452.1"/>
    </source>
</evidence>
<keyword evidence="15" id="KW-1185">Reference proteome</keyword>
<dbReference type="InterPro" id="IPR025867">
    <property type="entry name" value="MnmE_helical"/>
</dbReference>
<dbReference type="Gene3D" id="1.20.120.430">
    <property type="entry name" value="tRNA modification GTPase MnmE domain 2"/>
    <property type="match status" value="1"/>
</dbReference>
<dbReference type="PaxDb" id="3218-PP1S5_169V6.1"/>
<dbReference type="AlphaFoldDB" id="A0A2K1JLM3"/>
<dbReference type="GO" id="GO:0030488">
    <property type="term" value="P:tRNA methylation"/>
    <property type="evidence" value="ECO:0000318"/>
    <property type="project" value="GO_Central"/>
</dbReference>
<dbReference type="OMA" id="EFHCHGG"/>
<feature type="signal peptide" evidence="11">
    <location>
        <begin position="1"/>
        <end position="29"/>
    </location>
</feature>
<dbReference type="PANTHER" id="PTHR42714">
    <property type="entry name" value="TRNA MODIFICATION GTPASE GTPBP3"/>
    <property type="match status" value="1"/>
</dbReference>
<dbReference type="CDD" id="cd14858">
    <property type="entry name" value="TrmE_N"/>
    <property type="match status" value="1"/>
</dbReference>
<evidence type="ECO:0000256" key="3">
    <source>
        <dbReference type="ARBA" id="ARBA00022694"/>
    </source>
</evidence>
<evidence type="ECO:0000313" key="15">
    <source>
        <dbReference type="Proteomes" id="UP000006727"/>
    </source>
</evidence>
<dbReference type="InterPro" id="IPR018948">
    <property type="entry name" value="GTP-bd_TrmE_N"/>
</dbReference>
<dbReference type="CDD" id="cd04164">
    <property type="entry name" value="trmE"/>
    <property type="match status" value="1"/>
</dbReference>
<dbReference type="SUPFAM" id="SSF52540">
    <property type="entry name" value="P-loop containing nucleoside triphosphate hydrolases"/>
    <property type="match status" value="1"/>
</dbReference>
<feature type="domain" description="TrmE-type G" evidence="12">
    <location>
        <begin position="333"/>
        <end position="536"/>
    </location>
</feature>
<organism evidence="13">
    <name type="scientific">Physcomitrium patens</name>
    <name type="common">Spreading-leaved earth moss</name>
    <name type="synonym">Physcomitrella patens</name>
    <dbReference type="NCBI Taxonomy" id="3218"/>
    <lineage>
        <taxon>Eukaryota</taxon>
        <taxon>Viridiplantae</taxon>
        <taxon>Streptophyta</taxon>
        <taxon>Embryophyta</taxon>
        <taxon>Bryophyta</taxon>
        <taxon>Bryophytina</taxon>
        <taxon>Bryopsida</taxon>
        <taxon>Funariidae</taxon>
        <taxon>Funariales</taxon>
        <taxon>Funariaceae</taxon>
        <taxon>Physcomitrium</taxon>
    </lineage>
</organism>
<dbReference type="GeneID" id="112290197"/>
<dbReference type="Pfam" id="PF10396">
    <property type="entry name" value="TrmE_N"/>
    <property type="match status" value="1"/>
</dbReference>
<reference evidence="13 15" key="2">
    <citation type="journal article" date="2018" name="Plant J.">
        <title>The Physcomitrella patens chromosome-scale assembly reveals moss genome structure and evolution.</title>
        <authorList>
            <person name="Lang D."/>
            <person name="Ullrich K.K."/>
            <person name="Murat F."/>
            <person name="Fuchs J."/>
            <person name="Jenkins J."/>
            <person name="Haas F.B."/>
            <person name="Piednoel M."/>
            <person name="Gundlach H."/>
            <person name="Van Bel M."/>
            <person name="Meyberg R."/>
            <person name="Vives C."/>
            <person name="Morata J."/>
            <person name="Symeonidi A."/>
            <person name="Hiss M."/>
            <person name="Muchero W."/>
            <person name="Kamisugi Y."/>
            <person name="Saleh O."/>
            <person name="Blanc G."/>
            <person name="Decker E.L."/>
            <person name="van Gessel N."/>
            <person name="Grimwood J."/>
            <person name="Hayes R.D."/>
            <person name="Graham S.W."/>
            <person name="Gunter L.E."/>
            <person name="McDaniel S.F."/>
            <person name="Hoernstein S.N.W."/>
            <person name="Larsson A."/>
            <person name="Li F.W."/>
            <person name="Perroud P.F."/>
            <person name="Phillips J."/>
            <person name="Ranjan P."/>
            <person name="Rokshar D.S."/>
            <person name="Rothfels C.J."/>
            <person name="Schneider L."/>
            <person name="Shu S."/>
            <person name="Stevenson D.W."/>
            <person name="Thummler F."/>
            <person name="Tillich M."/>
            <person name="Villarreal Aguilar J.C."/>
            <person name="Widiez T."/>
            <person name="Wong G.K."/>
            <person name="Wymore A."/>
            <person name="Zhang Y."/>
            <person name="Zimmer A.D."/>
            <person name="Quatrano R.S."/>
            <person name="Mayer K.F.X."/>
            <person name="Goodstein D."/>
            <person name="Casacuberta J.M."/>
            <person name="Vandepoele K."/>
            <person name="Reski R."/>
            <person name="Cuming A.C."/>
            <person name="Tuskan G.A."/>
            <person name="Maumus F."/>
            <person name="Salse J."/>
            <person name="Schmutz J."/>
            <person name="Rensing S.A."/>
        </authorList>
    </citation>
    <scope>NUCLEOTIDE SEQUENCE [LARGE SCALE GENOMIC DNA]</scope>
    <source>
        <strain evidence="14 15">cv. Gransden 2004</strain>
    </source>
</reference>
<dbReference type="GO" id="GO:0002098">
    <property type="term" value="P:tRNA wobble uridine modification"/>
    <property type="evidence" value="ECO:0000318"/>
    <property type="project" value="GO_Central"/>
</dbReference>
<dbReference type="FunFam" id="3.30.1360.120:FF:000003">
    <property type="entry name" value="tRNA modification GTPase MnmE"/>
    <property type="match status" value="1"/>
</dbReference>
<evidence type="ECO:0000256" key="2">
    <source>
        <dbReference type="ARBA" id="ARBA00011043"/>
    </source>
</evidence>
<reference evidence="14" key="3">
    <citation type="submission" date="2020-12" db="UniProtKB">
        <authorList>
            <consortium name="EnsemblPlants"/>
        </authorList>
    </citation>
    <scope>IDENTIFICATION</scope>
</reference>
<dbReference type="GO" id="GO:0042802">
    <property type="term" value="F:identical protein binding"/>
    <property type="evidence" value="ECO:0007669"/>
    <property type="project" value="UniProtKB-ARBA"/>
</dbReference>
<dbReference type="Gene3D" id="3.40.50.300">
    <property type="entry name" value="P-loop containing nucleotide triphosphate hydrolases"/>
    <property type="match status" value="1"/>
</dbReference>
<dbReference type="InterPro" id="IPR005225">
    <property type="entry name" value="Small_GTP-bd"/>
</dbReference>
<reference evidence="13 15" key="1">
    <citation type="journal article" date="2008" name="Science">
        <title>The Physcomitrella genome reveals evolutionary insights into the conquest of land by plants.</title>
        <authorList>
            <person name="Rensing S."/>
            <person name="Lang D."/>
            <person name="Zimmer A."/>
            <person name="Terry A."/>
            <person name="Salamov A."/>
            <person name="Shapiro H."/>
            <person name="Nishiyama T."/>
            <person name="Perroud P.-F."/>
            <person name="Lindquist E."/>
            <person name="Kamisugi Y."/>
            <person name="Tanahashi T."/>
            <person name="Sakakibara K."/>
            <person name="Fujita T."/>
            <person name="Oishi K."/>
            <person name="Shin-I T."/>
            <person name="Kuroki Y."/>
            <person name="Toyoda A."/>
            <person name="Suzuki Y."/>
            <person name="Hashimoto A."/>
            <person name="Yamaguchi K."/>
            <person name="Sugano A."/>
            <person name="Kohara Y."/>
            <person name="Fujiyama A."/>
            <person name="Anterola A."/>
            <person name="Aoki S."/>
            <person name="Ashton N."/>
            <person name="Barbazuk W.B."/>
            <person name="Barker E."/>
            <person name="Bennetzen J."/>
            <person name="Bezanilla M."/>
            <person name="Blankenship R."/>
            <person name="Cho S.H."/>
            <person name="Dutcher S."/>
            <person name="Estelle M."/>
            <person name="Fawcett J.A."/>
            <person name="Gundlach H."/>
            <person name="Hanada K."/>
            <person name="Heyl A."/>
            <person name="Hicks K.A."/>
            <person name="Hugh J."/>
            <person name="Lohr M."/>
            <person name="Mayer K."/>
            <person name="Melkozernov A."/>
            <person name="Murata T."/>
            <person name="Nelson D."/>
            <person name="Pils B."/>
            <person name="Prigge M."/>
            <person name="Reiss B."/>
            <person name="Renner T."/>
            <person name="Rombauts S."/>
            <person name="Rushton P."/>
            <person name="Sanderfoot A."/>
            <person name="Schween G."/>
            <person name="Shiu S.-H."/>
            <person name="Stueber K."/>
            <person name="Theodoulou F.L."/>
            <person name="Tu H."/>
            <person name="Van de Peer Y."/>
            <person name="Verrier P.J."/>
            <person name="Waters E."/>
            <person name="Wood A."/>
            <person name="Yang L."/>
            <person name="Cove D."/>
            <person name="Cuming A."/>
            <person name="Hasebe M."/>
            <person name="Lucas S."/>
            <person name="Mishler D.B."/>
            <person name="Reski R."/>
            <person name="Grigoriev I."/>
            <person name="Quatrano R.S."/>
            <person name="Boore J.L."/>
        </authorList>
    </citation>
    <scope>NUCLEOTIDE SEQUENCE [LARGE SCALE GENOMIC DNA]</scope>
    <source>
        <strain evidence="14 15">cv. Gransden 2004</strain>
    </source>
</reference>
<dbReference type="Pfam" id="PF12631">
    <property type="entry name" value="MnmE_helical"/>
    <property type="match status" value="1"/>
</dbReference>
<evidence type="ECO:0000256" key="9">
    <source>
        <dbReference type="ARBA" id="ARBA00023134"/>
    </source>
</evidence>
<dbReference type="Pfam" id="PF01926">
    <property type="entry name" value="MMR_HSR1"/>
    <property type="match status" value="1"/>
</dbReference>
<keyword evidence="6" id="KW-0378">Hydrolase</keyword>
<dbReference type="NCBIfam" id="TIGR00450">
    <property type="entry name" value="mnmE_trmE_thdF"/>
    <property type="match status" value="1"/>
</dbReference>
<keyword evidence="4" id="KW-0479">Metal-binding</keyword>
<dbReference type="STRING" id="3218.A0A2K1JLM3"/>
<keyword evidence="11" id="KW-0732">Signal</keyword>
<dbReference type="PANTHER" id="PTHR42714:SF2">
    <property type="entry name" value="TRNA MODIFICATION GTPASE GTPBP3, MITOCHONDRIAL"/>
    <property type="match status" value="1"/>
</dbReference>
<evidence type="ECO:0000256" key="8">
    <source>
        <dbReference type="ARBA" id="ARBA00022958"/>
    </source>
</evidence>
<dbReference type="GO" id="GO:0005829">
    <property type="term" value="C:cytosol"/>
    <property type="evidence" value="ECO:0000318"/>
    <property type="project" value="GO_Central"/>
</dbReference>
<keyword evidence="9 10" id="KW-0342">GTP-binding</keyword>
<dbReference type="Gene3D" id="3.30.1360.120">
    <property type="entry name" value="Probable tRNA modification gtpase trme, domain 1"/>
    <property type="match status" value="1"/>
</dbReference>
<sequence length="615" mass="66534">MAPFMLVRRSPILLPLIPSVLKLWQICSASPVSSHSFRVLSGLIVRVPRKFPEVNQRSPRFLRTTAAVFDKDQLSAGAAVYTKDVRLSNENQGSDEEERQTISDNDTIAAIVTAMGGQQGAVAIVRLSGNSAVKIVGRLFRTAKTMRNKENSHLNNEWNPKSHRVQYGNLIDASGTLVDEVLVLPMLAPRSYTREDVVELQCHGGDVCVRRVLQLCLEAGARLAQPGEFTLRAFLNGRLDLAQAESVAQLVAAKTSVAAQSALAGIQGGLSAFVQSLRMECIDLLVEMEARLDFDDEMPNLDINALITRIETMCQRLQQALATAGRGRLLQSGLQVAIVGRPNVGKSSLLNAWSQSERAIVTDIPGTTRDIVEARMVVGGIAVNLLDTAGIRDTADLVEKIGVERSEAVAKAADVIVMVISASDGWTPADEIIFQRIWGTDGILRQRKEQTGGVLAGPMAPPSQLATVVDECEDQPGSGSVQTPSLLVVNKVDRAAAGSVILPQEVQNAFFKRVATCATQGVGLQELDFAILDLVGLGHVSSEGQQWAVNQRQAEQLVRAQEALRRVVESVQLDIPLDMWTIDLKEAAIALGEISGDDVSEEVLTNIFNRFCIGK</sequence>
<name>A0A2K1JLM3_PHYPA</name>
<dbReference type="InterPro" id="IPR031168">
    <property type="entry name" value="G_TrmE"/>
</dbReference>
<dbReference type="RefSeq" id="XP_024392008.1">
    <property type="nucleotide sequence ID" value="XM_024536240.2"/>
</dbReference>
<dbReference type="GO" id="GO:0005525">
    <property type="term" value="F:GTP binding"/>
    <property type="evidence" value="ECO:0007669"/>
    <property type="project" value="UniProtKB-KW"/>
</dbReference>
<dbReference type="EnsemblPlants" id="Pp3c13_12516V3.1">
    <property type="protein sequence ID" value="Pp3c13_12516V3.1"/>
    <property type="gene ID" value="Pp3c13_12516"/>
</dbReference>
<protein>
    <recommendedName>
        <fullName evidence="12">TrmE-type G domain-containing protein</fullName>
    </recommendedName>
</protein>
<dbReference type="GO" id="GO:0009507">
    <property type="term" value="C:chloroplast"/>
    <property type="evidence" value="ECO:0007669"/>
    <property type="project" value="UniProtKB-SubCell"/>
</dbReference>
<evidence type="ECO:0000313" key="14">
    <source>
        <dbReference type="EnsemblPlants" id="Pp3c13_12510V3.1"/>
    </source>
</evidence>
<accession>A0A2K1JLM3</accession>
<evidence type="ECO:0000256" key="6">
    <source>
        <dbReference type="ARBA" id="ARBA00022801"/>
    </source>
</evidence>
<dbReference type="Gramene" id="Pp3c13_12510V3.1">
    <property type="protein sequence ID" value="Pp3c13_12510V3.1"/>
    <property type="gene ID" value="Pp3c13_12510"/>
</dbReference>
<evidence type="ECO:0000256" key="10">
    <source>
        <dbReference type="RuleBase" id="RU003313"/>
    </source>
</evidence>
<proteinExistence type="inferred from homology"/>
<dbReference type="PROSITE" id="PS51709">
    <property type="entry name" value="G_TRME"/>
    <property type="match status" value="1"/>
</dbReference>
<comment type="subcellular location">
    <subcellularLocation>
        <location evidence="1">Plastid</location>
        <location evidence="1">Chloroplast</location>
    </subcellularLocation>
</comment>
<keyword evidence="3 10" id="KW-0819">tRNA processing</keyword>
<dbReference type="InterPro" id="IPR027417">
    <property type="entry name" value="P-loop_NTPase"/>
</dbReference>
<dbReference type="OrthoDB" id="188276at2759"/>
<dbReference type="InterPro" id="IPR006073">
    <property type="entry name" value="GTP-bd"/>
</dbReference>
<dbReference type="EMBL" id="ABEU02000013">
    <property type="protein sequence ID" value="PNR42452.1"/>
    <property type="molecule type" value="Genomic_DNA"/>
</dbReference>
<comment type="similarity">
    <text evidence="2 10">Belongs to the TRAFAC class TrmE-Era-EngA-EngB-Septin-like GTPase superfamily. TrmE GTPase family.</text>
</comment>
<dbReference type="GO" id="GO:0005737">
    <property type="term" value="C:cytoplasm"/>
    <property type="evidence" value="ECO:0000318"/>
    <property type="project" value="GO_Central"/>
</dbReference>
<dbReference type="GO" id="GO:0046872">
    <property type="term" value="F:metal ion binding"/>
    <property type="evidence" value="ECO:0007669"/>
    <property type="project" value="UniProtKB-KW"/>
</dbReference>